<proteinExistence type="predicted"/>
<dbReference type="SUPFAM" id="SSF52200">
    <property type="entry name" value="Toll/Interleukin receptor TIR domain"/>
    <property type="match status" value="1"/>
</dbReference>
<feature type="domain" description="TIR" evidence="2">
    <location>
        <begin position="4"/>
        <end position="114"/>
    </location>
</feature>
<dbReference type="Pfam" id="PF13676">
    <property type="entry name" value="TIR_2"/>
    <property type="match status" value="1"/>
</dbReference>
<evidence type="ECO:0000313" key="4">
    <source>
        <dbReference type="Proteomes" id="UP001144096"/>
    </source>
</evidence>
<dbReference type="InterPro" id="IPR000157">
    <property type="entry name" value="TIR_dom"/>
</dbReference>
<organism evidence="3 4">
    <name type="scientific">Amycolatopsis iheyensis</name>
    <dbReference type="NCBI Taxonomy" id="2945988"/>
    <lineage>
        <taxon>Bacteria</taxon>
        <taxon>Bacillati</taxon>
        <taxon>Actinomycetota</taxon>
        <taxon>Actinomycetes</taxon>
        <taxon>Pseudonocardiales</taxon>
        <taxon>Pseudonocardiaceae</taxon>
        <taxon>Amycolatopsis</taxon>
    </lineage>
</organism>
<accession>A0A9X2N765</accession>
<dbReference type="GO" id="GO:0007165">
    <property type="term" value="P:signal transduction"/>
    <property type="evidence" value="ECO:0007669"/>
    <property type="project" value="InterPro"/>
</dbReference>
<sequence>MTQVFLSYRTTDEPFAVAFLDHELTREFGPGAVFFASRSIDLGADWEPAMFAAVTASDAVLVIIGPRWLTAADKNGRRRLDDPDDFVRREVELGLRLNKQVIPVHLERRHPLDRTTLPEPLWDLAAKQSTVVAFRNSEPDIGRLVTRLRRQIPGLRPARPATSPANDHSTHNTVHGPVHGTVFQTGKQIGGIFFGGPPAGT</sequence>
<dbReference type="RefSeq" id="WP_257918386.1">
    <property type="nucleotide sequence ID" value="NZ_JAMXQV010000001.1"/>
</dbReference>
<feature type="region of interest" description="Disordered" evidence="1">
    <location>
        <begin position="155"/>
        <end position="174"/>
    </location>
</feature>
<dbReference type="InterPro" id="IPR035897">
    <property type="entry name" value="Toll_tir_struct_dom_sf"/>
</dbReference>
<name>A0A9X2N765_9PSEU</name>
<protein>
    <submittedName>
        <fullName evidence="3">Toll/interleukin-1 receptor domain-containing protein</fullName>
    </submittedName>
</protein>
<dbReference type="AlphaFoldDB" id="A0A9X2N765"/>
<dbReference type="Proteomes" id="UP001144096">
    <property type="component" value="Unassembled WGS sequence"/>
</dbReference>
<dbReference type="Gene3D" id="3.40.50.10140">
    <property type="entry name" value="Toll/interleukin-1 receptor homology (TIR) domain"/>
    <property type="match status" value="1"/>
</dbReference>
<evidence type="ECO:0000259" key="2">
    <source>
        <dbReference type="Pfam" id="PF13676"/>
    </source>
</evidence>
<comment type="caution">
    <text evidence="3">The sequence shown here is derived from an EMBL/GenBank/DDBJ whole genome shotgun (WGS) entry which is preliminary data.</text>
</comment>
<evidence type="ECO:0000313" key="3">
    <source>
        <dbReference type="EMBL" id="MCR6481761.1"/>
    </source>
</evidence>
<feature type="compositionally biased region" description="Polar residues" evidence="1">
    <location>
        <begin position="163"/>
        <end position="173"/>
    </location>
</feature>
<gene>
    <name evidence="3" type="ORF">M8542_02920</name>
</gene>
<keyword evidence="3" id="KW-0675">Receptor</keyword>
<dbReference type="EMBL" id="JAMXQV010000001">
    <property type="protein sequence ID" value="MCR6481761.1"/>
    <property type="molecule type" value="Genomic_DNA"/>
</dbReference>
<reference evidence="3" key="1">
    <citation type="submission" date="2022-06" db="EMBL/GenBank/DDBJ databases">
        <title>Amycolatopsis iheyaensis sp. nov., a new species of the genus Amycolatopsis isolated from soil in Iheya island, Japan.</title>
        <authorList>
            <person name="Ngamcharungchit C."/>
            <person name="Kanto H."/>
            <person name="Take A."/>
            <person name="Intra B."/>
            <person name="Matsumoto A."/>
            <person name="Panbangred W."/>
            <person name="Inahashi Y."/>
        </authorList>
    </citation>
    <scope>NUCLEOTIDE SEQUENCE</scope>
    <source>
        <strain evidence="3">OK19-0408</strain>
    </source>
</reference>
<keyword evidence="4" id="KW-1185">Reference proteome</keyword>
<evidence type="ECO:0000256" key="1">
    <source>
        <dbReference type="SAM" id="MobiDB-lite"/>
    </source>
</evidence>